<protein>
    <recommendedName>
        <fullName evidence="1">NXPE C-terminal domain-containing protein</fullName>
    </recommendedName>
</protein>
<evidence type="ECO:0000313" key="3">
    <source>
        <dbReference type="Proteomes" id="UP001162483"/>
    </source>
</evidence>
<sequence length="140" mass="15973">VTSTISCRSRVGIEIAQNFGPVRVTNCAERPLIQKPKCQPGMKSTFPSGYYFSNTWNPAYCTMTTYKTTEDFVKCLQGKKLFLIGDSTLRQFIMHFTEGISSKCFQMCLKVGAPKSREIFQRQIRILPMKFVHFPCPTIP</sequence>
<dbReference type="EMBL" id="CATNWA010001711">
    <property type="protein sequence ID" value="CAI9541009.1"/>
    <property type="molecule type" value="Genomic_DNA"/>
</dbReference>
<dbReference type="PANTHER" id="PTHR16165:SF29">
    <property type="entry name" value="NXPE FAMILY MEMBER 2"/>
    <property type="match status" value="1"/>
</dbReference>
<dbReference type="PANTHER" id="PTHR16165">
    <property type="entry name" value="NXPE FAMILY MEMBER"/>
    <property type="match status" value="1"/>
</dbReference>
<name>A0ABN9AY91_9NEOB</name>
<feature type="domain" description="NXPE C-terminal" evidence="1">
    <location>
        <begin position="56"/>
        <end position="102"/>
    </location>
</feature>
<proteinExistence type="predicted"/>
<gene>
    <name evidence="2" type="ORF">SPARVUS_LOCUS1838082</name>
</gene>
<accession>A0ABN9AY91</accession>
<dbReference type="Pfam" id="PF24536">
    <property type="entry name" value="NXPE4_C"/>
    <property type="match status" value="1"/>
</dbReference>
<reference evidence="2" key="1">
    <citation type="submission" date="2023-05" db="EMBL/GenBank/DDBJ databases">
        <authorList>
            <person name="Stuckert A."/>
        </authorList>
    </citation>
    <scope>NUCLEOTIDE SEQUENCE</scope>
</reference>
<keyword evidence="3" id="KW-1185">Reference proteome</keyword>
<comment type="caution">
    <text evidence="2">The sequence shown here is derived from an EMBL/GenBank/DDBJ whole genome shotgun (WGS) entry which is preliminary data.</text>
</comment>
<feature type="non-terminal residue" evidence="2">
    <location>
        <position position="1"/>
    </location>
</feature>
<dbReference type="Proteomes" id="UP001162483">
    <property type="component" value="Unassembled WGS sequence"/>
</dbReference>
<organism evidence="2 3">
    <name type="scientific">Staurois parvus</name>
    <dbReference type="NCBI Taxonomy" id="386267"/>
    <lineage>
        <taxon>Eukaryota</taxon>
        <taxon>Metazoa</taxon>
        <taxon>Chordata</taxon>
        <taxon>Craniata</taxon>
        <taxon>Vertebrata</taxon>
        <taxon>Euteleostomi</taxon>
        <taxon>Amphibia</taxon>
        <taxon>Batrachia</taxon>
        <taxon>Anura</taxon>
        <taxon>Neobatrachia</taxon>
        <taxon>Ranoidea</taxon>
        <taxon>Ranidae</taxon>
        <taxon>Staurois</taxon>
    </lineage>
</organism>
<dbReference type="InterPro" id="IPR057106">
    <property type="entry name" value="NXPE4_C"/>
</dbReference>
<evidence type="ECO:0000313" key="2">
    <source>
        <dbReference type="EMBL" id="CAI9541009.1"/>
    </source>
</evidence>
<evidence type="ECO:0000259" key="1">
    <source>
        <dbReference type="Pfam" id="PF24536"/>
    </source>
</evidence>